<keyword evidence="8" id="KW-0436">Ligase</keyword>
<evidence type="ECO:0000259" key="7">
    <source>
        <dbReference type="Pfam" id="PF04932"/>
    </source>
</evidence>
<keyword evidence="4 6" id="KW-0472">Membrane</keyword>
<evidence type="ECO:0000256" key="1">
    <source>
        <dbReference type="ARBA" id="ARBA00004141"/>
    </source>
</evidence>
<name>A0A4V1KIJ8_9HYPH</name>
<feature type="transmembrane region" description="Helical" evidence="6">
    <location>
        <begin position="364"/>
        <end position="383"/>
    </location>
</feature>
<keyword evidence="3 6" id="KW-1133">Transmembrane helix</keyword>
<dbReference type="OrthoDB" id="185849at2"/>
<evidence type="ECO:0000256" key="6">
    <source>
        <dbReference type="SAM" id="Phobius"/>
    </source>
</evidence>
<comment type="caution">
    <text evidence="8">The sequence shown here is derived from an EMBL/GenBank/DDBJ whole genome shotgun (WGS) entry which is preliminary data.</text>
</comment>
<evidence type="ECO:0000256" key="3">
    <source>
        <dbReference type="ARBA" id="ARBA00022989"/>
    </source>
</evidence>
<keyword evidence="9" id="KW-1185">Reference proteome</keyword>
<dbReference type="EMBL" id="RYFI01000016">
    <property type="protein sequence ID" value="RXF70942.1"/>
    <property type="molecule type" value="Genomic_DNA"/>
</dbReference>
<evidence type="ECO:0000256" key="2">
    <source>
        <dbReference type="ARBA" id="ARBA00022692"/>
    </source>
</evidence>
<reference evidence="8 9" key="1">
    <citation type="submission" date="2018-12" db="EMBL/GenBank/DDBJ databases">
        <title>bacterium Hansschlegelia zhihuaiae S113.</title>
        <authorList>
            <person name="He J."/>
        </authorList>
    </citation>
    <scope>NUCLEOTIDE SEQUENCE [LARGE SCALE GENOMIC DNA]</scope>
    <source>
        <strain evidence="8 9">S 113</strain>
    </source>
</reference>
<feature type="transmembrane region" description="Helical" evidence="6">
    <location>
        <begin position="60"/>
        <end position="82"/>
    </location>
</feature>
<dbReference type="GO" id="GO:0016020">
    <property type="term" value="C:membrane"/>
    <property type="evidence" value="ECO:0007669"/>
    <property type="project" value="UniProtKB-SubCell"/>
</dbReference>
<evidence type="ECO:0000313" key="8">
    <source>
        <dbReference type="EMBL" id="RXF70942.1"/>
    </source>
</evidence>
<feature type="transmembrane region" description="Helical" evidence="6">
    <location>
        <begin position="186"/>
        <end position="202"/>
    </location>
</feature>
<dbReference type="GO" id="GO:0016874">
    <property type="term" value="F:ligase activity"/>
    <property type="evidence" value="ECO:0007669"/>
    <property type="project" value="UniProtKB-KW"/>
</dbReference>
<feature type="region of interest" description="Disordered" evidence="5">
    <location>
        <begin position="451"/>
        <end position="474"/>
    </location>
</feature>
<comment type="subcellular location">
    <subcellularLocation>
        <location evidence="1">Membrane</location>
        <topology evidence="1">Multi-pass membrane protein</topology>
    </subcellularLocation>
</comment>
<keyword evidence="2 6" id="KW-0812">Transmembrane</keyword>
<feature type="compositionally biased region" description="Basic residues" evidence="5">
    <location>
        <begin position="451"/>
        <end position="465"/>
    </location>
</feature>
<gene>
    <name evidence="8" type="ORF">EK403_16165</name>
</gene>
<feature type="transmembrane region" description="Helical" evidence="6">
    <location>
        <begin position="118"/>
        <end position="134"/>
    </location>
</feature>
<feature type="transmembrane region" description="Helical" evidence="6">
    <location>
        <begin position="425"/>
        <end position="446"/>
    </location>
</feature>
<feature type="transmembrane region" description="Helical" evidence="6">
    <location>
        <begin position="395"/>
        <end position="413"/>
    </location>
</feature>
<evidence type="ECO:0000256" key="5">
    <source>
        <dbReference type="SAM" id="MobiDB-lite"/>
    </source>
</evidence>
<dbReference type="Proteomes" id="UP000289708">
    <property type="component" value="Unassembled WGS sequence"/>
</dbReference>
<feature type="transmembrane region" description="Helical" evidence="6">
    <location>
        <begin position="208"/>
        <end position="239"/>
    </location>
</feature>
<feature type="transmembrane region" description="Helical" evidence="6">
    <location>
        <begin position="33"/>
        <end position="54"/>
    </location>
</feature>
<proteinExistence type="predicted"/>
<accession>A0A4V1KIJ8</accession>
<evidence type="ECO:0000256" key="4">
    <source>
        <dbReference type="ARBA" id="ARBA00023136"/>
    </source>
</evidence>
<dbReference type="RefSeq" id="WP_128778508.1">
    <property type="nucleotide sequence ID" value="NZ_RYFI01000016.1"/>
</dbReference>
<feature type="domain" description="O-antigen ligase-related" evidence="7">
    <location>
        <begin position="210"/>
        <end position="368"/>
    </location>
</feature>
<dbReference type="InterPro" id="IPR007016">
    <property type="entry name" value="O-antigen_ligase-rel_domated"/>
</dbReference>
<evidence type="ECO:0000313" key="9">
    <source>
        <dbReference type="Proteomes" id="UP000289708"/>
    </source>
</evidence>
<sequence length="474" mass="51507">MEGALAVGANWALTEASAGRRLKRDRPDLHDRYVGLLFFTLVGYATLGKGFAYLGVPPLFIGEIVLILGLASLLVSGCWIAIATSLPNLLLLTLMVWVMARTLPYVREYGIDAPRDSMIVMYGLFALIVTGLLVEKPTSLIRTLTSYSRFAWFFGWAGGPIYHLTNPGFLTVVVPFQLPQVRAGEAGVHLAGAAVFMLLGLGRASRTWWLLLLASVVMVVPSRAAMLSCLVPLALAVILGGKIRRVLPGLAAGGALLAVAYAANLEVELPLGRSVGPAQMVDNVASLFGRSDASNLDGTKTWRLRWWEAIRNYTLHGDYFWTGKGFGVNLAESDGFLLEKGASSLRSPHNGHMSILARAGVPGLILWIATGVAWYVVLGAAIVRARRQGLERWACVFIWLICYASGALINASFDVALEGPMLGIWFWSIFGLGIGAVMVFDAQLALPSRRHRSRQTAREQPKRHHDTSDLINLV</sequence>
<protein>
    <submittedName>
        <fullName evidence="8">O-antigen ligase domain-containing protein</fullName>
    </submittedName>
</protein>
<dbReference type="AlphaFoldDB" id="A0A4V1KIJ8"/>
<feature type="transmembrane region" description="Helical" evidence="6">
    <location>
        <begin position="246"/>
        <end position="263"/>
    </location>
</feature>
<dbReference type="Pfam" id="PF04932">
    <property type="entry name" value="Wzy_C"/>
    <property type="match status" value="1"/>
</dbReference>
<organism evidence="8 9">
    <name type="scientific">Hansschlegelia zhihuaiae</name>
    <dbReference type="NCBI Taxonomy" id="405005"/>
    <lineage>
        <taxon>Bacteria</taxon>
        <taxon>Pseudomonadati</taxon>
        <taxon>Pseudomonadota</taxon>
        <taxon>Alphaproteobacteria</taxon>
        <taxon>Hyphomicrobiales</taxon>
        <taxon>Methylopilaceae</taxon>
        <taxon>Hansschlegelia</taxon>
    </lineage>
</organism>